<dbReference type="EMBL" id="FORF01000014">
    <property type="protein sequence ID" value="SFJ29405.1"/>
    <property type="molecule type" value="Genomic_DNA"/>
</dbReference>
<protein>
    <submittedName>
        <fullName evidence="3">PRC-barrel domain-containing protein</fullName>
    </submittedName>
</protein>
<feature type="domain" description="PRC-barrel" evidence="2">
    <location>
        <begin position="199"/>
        <end position="275"/>
    </location>
</feature>
<dbReference type="AlphaFoldDB" id="A0A1I3Q6V5"/>
<evidence type="ECO:0000313" key="3">
    <source>
        <dbReference type="EMBL" id="SFJ29405.1"/>
    </source>
</evidence>
<dbReference type="InterPro" id="IPR027275">
    <property type="entry name" value="PRC-brl_dom"/>
</dbReference>
<dbReference type="OrthoDB" id="7876889at2"/>
<proteinExistence type="predicted"/>
<evidence type="ECO:0000259" key="2">
    <source>
        <dbReference type="Pfam" id="PF05239"/>
    </source>
</evidence>
<name>A0A1I3Q6V5_9HYPH</name>
<dbReference type="Pfam" id="PF05239">
    <property type="entry name" value="PRC"/>
    <property type="match status" value="2"/>
</dbReference>
<dbReference type="PANTHER" id="PTHR36505:SF1">
    <property type="entry name" value="BLR1072 PROTEIN"/>
    <property type="match status" value="1"/>
</dbReference>
<feature type="chain" id="PRO_5017409736" evidence="1">
    <location>
        <begin position="25"/>
        <end position="301"/>
    </location>
</feature>
<keyword evidence="4" id="KW-1185">Reference proteome</keyword>
<feature type="signal peptide" evidence="1">
    <location>
        <begin position="1"/>
        <end position="24"/>
    </location>
</feature>
<dbReference type="SUPFAM" id="SSF50346">
    <property type="entry name" value="PRC-barrel domain"/>
    <property type="match status" value="2"/>
</dbReference>
<accession>A0A1I3Q6V5</accession>
<evidence type="ECO:0000256" key="1">
    <source>
        <dbReference type="SAM" id="SignalP"/>
    </source>
</evidence>
<dbReference type="Gene3D" id="2.30.30.240">
    <property type="entry name" value="PRC-barrel domain"/>
    <property type="match status" value="2"/>
</dbReference>
<dbReference type="STRING" id="1121003.SAMN03080618_02552"/>
<gene>
    <name evidence="3" type="ORF">SAMN03080618_02552</name>
</gene>
<sequence length="301" mass="31235">MIRKLLATTAIATFIAAGTTGAYAQSAPAPVTTTTEQAAPNVIHAEGHLASNLIGQTVYSSSADDAENIGSVTDLVISEDGDVEGVVVAVGGFLGLGQKHVALEYDAVEWVQRDNTQWLVIPTNREALEALPEFDRAAYSPQPADAAVGNTKPATAEEIGAATTAAPAAAAPAESADDKTAVIVDRSTLTEAPLAGMSTDDFIGTTVYGAKDENVGEIDDVILGADGKAVEAVVLDVGGFLGIGSKKVAVGMENLTFMTDADGDTYLYTPFTKEQLEAQPAYDKSTFVENRDKQLIIVPAN</sequence>
<dbReference type="Proteomes" id="UP000242763">
    <property type="component" value="Unassembled WGS sequence"/>
</dbReference>
<reference evidence="4" key="1">
    <citation type="submission" date="2016-10" db="EMBL/GenBank/DDBJ databases">
        <authorList>
            <person name="Varghese N."/>
            <person name="Submissions S."/>
        </authorList>
    </citation>
    <scope>NUCLEOTIDE SEQUENCE [LARGE SCALE GENOMIC DNA]</scope>
    <source>
        <strain evidence="4">DSM 21857</strain>
    </source>
</reference>
<dbReference type="RefSeq" id="WP_091522924.1">
    <property type="nucleotide sequence ID" value="NZ_FORF01000014.1"/>
</dbReference>
<organism evidence="3 4">
    <name type="scientific">Aquamicrobium aerolatum DSM 21857</name>
    <dbReference type="NCBI Taxonomy" id="1121003"/>
    <lineage>
        <taxon>Bacteria</taxon>
        <taxon>Pseudomonadati</taxon>
        <taxon>Pseudomonadota</taxon>
        <taxon>Alphaproteobacteria</taxon>
        <taxon>Hyphomicrobiales</taxon>
        <taxon>Phyllobacteriaceae</taxon>
        <taxon>Aerobium</taxon>
    </lineage>
</organism>
<keyword evidence="1" id="KW-0732">Signal</keyword>
<dbReference type="InterPro" id="IPR011033">
    <property type="entry name" value="PRC_barrel-like_sf"/>
</dbReference>
<feature type="domain" description="PRC-barrel" evidence="2">
    <location>
        <begin position="48"/>
        <end position="114"/>
    </location>
</feature>
<evidence type="ECO:0000313" key="4">
    <source>
        <dbReference type="Proteomes" id="UP000242763"/>
    </source>
</evidence>
<dbReference type="PANTHER" id="PTHR36505">
    <property type="entry name" value="BLR1072 PROTEIN"/>
    <property type="match status" value="1"/>
</dbReference>